<dbReference type="KEGG" id="ssai:N0B31_15195"/>
<dbReference type="PROSITE" id="PS51257">
    <property type="entry name" value="PROKAR_LIPOPROTEIN"/>
    <property type="match status" value="1"/>
</dbReference>
<evidence type="ECO:0000313" key="2">
    <source>
        <dbReference type="Proteomes" id="UP001057580"/>
    </source>
</evidence>
<evidence type="ECO:0000313" key="1">
    <source>
        <dbReference type="EMBL" id="UWM53480.1"/>
    </source>
</evidence>
<dbReference type="Proteomes" id="UP001057580">
    <property type="component" value="Chromosome"/>
</dbReference>
<sequence>MSPTRRQFLLASTGWLTACAGCSALSDPQQSLVIAVNNYSDVPRQGFVYIERDGTELVRQYVEVGPAGGDGWTTVETRVNLGEIPNGARLGVTASFDDGLETDGSITLDCASQSLGDIVYVQLDAELDLYLNEACYDEFPSDEARQGGINRS</sequence>
<reference evidence="1" key="1">
    <citation type="submission" date="2022-09" db="EMBL/GenBank/DDBJ databases">
        <title>Diverse halophilic archaea isolated from saline environments.</title>
        <authorList>
            <person name="Cui H.-L."/>
        </authorList>
    </citation>
    <scope>NUCLEOTIDE SEQUENCE</scope>
    <source>
        <strain evidence="1">ZS-35-S2</strain>
    </source>
</reference>
<gene>
    <name evidence="1" type="ORF">N0B31_15195</name>
</gene>
<name>A0A9E7R0L1_9EURY</name>
<organism evidence="1 2">
    <name type="scientific">Salinirubellus salinus</name>
    <dbReference type="NCBI Taxonomy" id="1364945"/>
    <lineage>
        <taxon>Archaea</taxon>
        <taxon>Methanobacteriati</taxon>
        <taxon>Methanobacteriota</taxon>
        <taxon>Stenosarchaea group</taxon>
        <taxon>Halobacteria</taxon>
        <taxon>Halobacteriales</taxon>
        <taxon>Natronomonadaceae</taxon>
        <taxon>Salinirubellus</taxon>
    </lineage>
</organism>
<keyword evidence="2" id="KW-1185">Reference proteome</keyword>
<proteinExistence type="predicted"/>
<dbReference type="GeneID" id="74943795"/>
<dbReference type="AlphaFoldDB" id="A0A9E7R0L1"/>
<dbReference type="EMBL" id="CP104003">
    <property type="protein sequence ID" value="UWM53480.1"/>
    <property type="molecule type" value="Genomic_DNA"/>
</dbReference>
<protein>
    <submittedName>
        <fullName evidence="1">Uncharacterized protein</fullName>
    </submittedName>
</protein>
<accession>A0A9E7R0L1</accession>
<dbReference type="RefSeq" id="WP_260592474.1">
    <property type="nucleotide sequence ID" value="NZ_CP104003.1"/>
</dbReference>